<dbReference type="EMBL" id="CAJOBI010181046">
    <property type="protein sequence ID" value="CAF4926391.1"/>
    <property type="molecule type" value="Genomic_DNA"/>
</dbReference>
<evidence type="ECO:0000313" key="1">
    <source>
        <dbReference type="EMBL" id="CAF4926391.1"/>
    </source>
</evidence>
<comment type="caution">
    <text evidence="1">The sequence shown here is derived from an EMBL/GenBank/DDBJ whole genome shotgun (WGS) entry which is preliminary data.</text>
</comment>
<reference evidence="1" key="1">
    <citation type="submission" date="2021-02" db="EMBL/GenBank/DDBJ databases">
        <authorList>
            <person name="Nowell W R."/>
        </authorList>
    </citation>
    <scope>NUCLEOTIDE SEQUENCE</scope>
</reference>
<gene>
    <name evidence="1" type="ORF">SMN809_LOCUS52971</name>
</gene>
<proteinExistence type="predicted"/>
<name>A0A8S3CNN3_9BILA</name>
<feature type="non-terminal residue" evidence="1">
    <location>
        <position position="29"/>
    </location>
</feature>
<dbReference type="Proteomes" id="UP000676336">
    <property type="component" value="Unassembled WGS sequence"/>
</dbReference>
<accession>A0A8S3CNN3</accession>
<protein>
    <submittedName>
        <fullName evidence="1">Uncharacterized protein</fullName>
    </submittedName>
</protein>
<evidence type="ECO:0000313" key="2">
    <source>
        <dbReference type="Proteomes" id="UP000676336"/>
    </source>
</evidence>
<dbReference type="AlphaFoldDB" id="A0A8S3CNN3"/>
<organism evidence="1 2">
    <name type="scientific">Rotaria magnacalcarata</name>
    <dbReference type="NCBI Taxonomy" id="392030"/>
    <lineage>
        <taxon>Eukaryota</taxon>
        <taxon>Metazoa</taxon>
        <taxon>Spiralia</taxon>
        <taxon>Gnathifera</taxon>
        <taxon>Rotifera</taxon>
        <taxon>Eurotatoria</taxon>
        <taxon>Bdelloidea</taxon>
        <taxon>Philodinida</taxon>
        <taxon>Philodinidae</taxon>
        <taxon>Rotaria</taxon>
    </lineage>
</organism>
<sequence>MNATELPMLPYLQTLVDHDNQLYTQVRVL</sequence>